<sequence>MMANYHKRSNSQTPNALPSFQHPISSYIFRIKRESERIPHTPPPKKKKKTPEQIFLRLNFVLKIIIASSGRCSFLEQSHDSCPFSNPLATPPLRRTCDLLSHNVN</sequence>
<keyword evidence="3" id="KW-1185">Reference proteome</keyword>
<evidence type="ECO:0000256" key="1">
    <source>
        <dbReference type="SAM" id="MobiDB-lite"/>
    </source>
</evidence>
<feature type="compositionally biased region" description="Polar residues" evidence="1">
    <location>
        <begin position="10"/>
        <end position="21"/>
    </location>
</feature>
<evidence type="ECO:0000313" key="2">
    <source>
        <dbReference type="EMBL" id="GIX79376.1"/>
    </source>
</evidence>
<dbReference type="Proteomes" id="UP001054945">
    <property type="component" value="Unassembled WGS sequence"/>
</dbReference>
<accession>A0AAV4N6P8</accession>
<protein>
    <submittedName>
        <fullName evidence="2">Uncharacterized protein</fullName>
    </submittedName>
</protein>
<proteinExistence type="predicted"/>
<gene>
    <name evidence="2" type="ORF">CEXT_412681</name>
</gene>
<comment type="caution">
    <text evidence="2">The sequence shown here is derived from an EMBL/GenBank/DDBJ whole genome shotgun (WGS) entry which is preliminary data.</text>
</comment>
<dbReference type="EMBL" id="BPLR01020488">
    <property type="protein sequence ID" value="GIX79376.1"/>
    <property type="molecule type" value="Genomic_DNA"/>
</dbReference>
<reference evidence="2 3" key="1">
    <citation type="submission" date="2021-06" db="EMBL/GenBank/DDBJ databases">
        <title>Caerostris extrusa draft genome.</title>
        <authorList>
            <person name="Kono N."/>
            <person name="Arakawa K."/>
        </authorList>
    </citation>
    <scope>NUCLEOTIDE SEQUENCE [LARGE SCALE GENOMIC DNA]</scope>
</reference>
<feature type="region of interest" description="Disordered" evidence="1">
    <location>
        <begin position="1"/>
        <end position="21"/>
    </location>
</feature>
<evidence type="ECO:0000313" key="3">
    <source>
        <dbReference type="Proteomes" id="UP001054945"/>
    </source>
</evidence>
<name>A0AAV4N6P8_CAEEX</name>
<dbReference type="AlphaFoldDB" id="A0AAV4N6P8"/>
<organism evidence="2 3">
    <name type="scientific">Caerostris extrusa</name>
    <name type="common">Bark spider</name>
    <name type="synonym">Caerostris bankana</name>
    <dbReference type="NCBI Taxonomy" id="172846"/>
    <lineage>
        <taxon>Eukaryota</taxon>
        <taxon>Metazoa</taxon>
        <taxon>Ecdysozoa</taxon>
        <taxon>Arthropoda</taxon>
        <taxon>Chelicerata</taxon>
        <taxon>Arachnida</taxon>
        <taxon>Araneae</taxon>
        <taxon>Araneomorphae</taxon>
        <taxon>Entelegynae</taxon>
        <taxon>Araneoidea</taxon>
        <taxon>Araneidae</taxon>
        <taxon>Caerostris</taxon>
    </lineage>
</organism>